<evidence type="ECO:0000256" key="1">
    <source>
        <dbReference type="SAM" id="SignalP"/>
    </source>
</evidence>
<accession>A0A6A8C0I4</accession>
<keyword evidence="1" id="KW-0732">Signal</keyword>
<reference evidence="2" key="1">
    <citation type="submission" date="2019-09" db="EMBL/GenBank/DDBJ databases">
        <title>Distinct mechanisms of dissemination of NDM-1 metallo-beta-betalactamase in Acinetobacter species spp. in Argentina.</title>
        <authorList>
            <person name="Maria R.S."/>
            <person name="Adams M.D."/>
        </authorList>
    </citation>
    <scope>NUCLEOTIDE SEQUENCE</scope>
    <source>
        <strain evidence="2">AMA47</strain>
    </source>
</reference>
<comment type="caution">
    <text evidence="2">The sequence shown here is derived from an EMBL/GenBank/DDBJ whole genome shotgun (WGS) entry which is preliminary data.</text>
</comment>
<dbReference type="RefSeq" id="WP_004736741.1">
    <property type="nucleotide sequence ID" value="NZ_CAJHFX010000011.1"/>
</dbReference>
<evidence type="ECO:0000313" key="2">
    <source>
        <dbReference type="EMBL" id="MQZ86225.1"/>
    </source>
</evidence>
<gene>
    <name evidence="2" type="ORF">F4U06_18925</name>
</gene>
<feature type="chain" id="PRO_5043213526" evidence="1">
    <location>
        <begin position="19"/>
        <end position="313"/>
    </location>
</feature>
<name>A0A6A8C0I4_ACIBA</name>
<feature type="signal peptide" evidence="1">
    <location>
        <begin position="1"/>
        <end position="18"/>
    </location>
</feature>
<organism evidence="2">
    <name type="scientific">Acinetobacter baumannii</name>
    <dbReference type="NCBI Taxonomy" id="470"/>
    <lineage>
        <taxon>Bacteria</taxon>
        <taxon>Pseudomonadati</taxon>
        <taxon>Pseudomonadota</taxon>
        <taxon>Gammaproteobacteria</taxon>
        <taxon>Moraxellales</taxon>
        <taxon>Moraxellaceae</taxon>
        <taxon>Acinetobacter</taxon>
        <taxon>Acinetobacter calcoaceticus/baumannii complex</taxon>
    </lineage>
</organism>
<dbReference type="EMBL" id="VYSM01000074">
    <property type="protein sequence ID" value="MQZ86225.1"/>
    <property type="molecule type" value="Genomic_DNA"/>
</dbReference>
<sequence length="313" mass="35394">MKKIIFLSLICFPLLANADTPQPLNYNENCKLRGFNLLAYDTNFKEAFDSKLMKFGAMRSTDFDEDGCIGENNLINGVLTAEFRQNKNKFVGQHLKSFVAFDSKNKEILVVLIDEESKSYIIGDKTASLISALKSSFGSNEYFKKIDLSSSLTFTNFNENYQTTQVEKKFSEIIEKRIEENKKLYKLANENLRKKNLKDLIHKDTKYIAQLKDGEGKQTNISVITVLDPNINLPLSKKGISQNLYFVSVLEKIGLKNPYSFKPRSAIVKQEGALLKIGIEYTAQNSYGADVVGFANKVLFLGSDGQYHPDPEK</sequence>
<protein>
    <submittedName>
        <fullName evidence="2">Uncharacterized protein</fullName>
    </submittedName>
</protein>
<proteinExistence type="predicted"/>
<dbReference type="AlphaFoldDB" id="A0A6A8C0I4"/>